<proteinExistence type="predicted"/>
<keyword evidence="2" id="KW-1185">Reference proteome</keyword>
<comment type="caution">
    <text evidence="1">The sequence shown here is derived from an EMBL/GenBank/DDBJ whole genome shotgun (WGS) entry which is preliminary data.</text>
</comment>
<dbReference type="RefSeq" id="WP_258214403.1">
    <property type="nucleotide sequence ID" value="NZ_JANQBD010000011.1"/>
</dbReference>
<dbReference type="Proteomes" id="UP001300012">
    <property type="component" value="Unassembled WGS sequence"/>
</dbReference>
<gene>
    <name evidence="1" type="ORF">NV381_16575</name>
</gene>
<evidence type="ECO:0000313" key="1">
    <source>
        <dbReference type="EMBL" id="MCR8632820.1"/>
    </source>
</evidence>
<accession>A0ABT1YLJ8</accession>
<dbReference type="EMBL" id="JANQBD010000011">
    <property type="protein sequence ID" value="MCR8632820.1"/>
    <property type="molecule type" value="Genomic_DNA"/>
</dbReference>
<protein>
    <submittedName>
        <fullName evidence="1">Uncharacterized protein</fullName>
    </submittedName>
</protein>
<name>A0ABT1YLJ8_9BACL</name>
<evidence type="ECO:0000313" key="2">
    <source>
        <dbReference type="Proteomes" id="UP001300012"/>
    </source>
</evidence>
<organism evidence="1 2">
    <name type="scientific">Paenibacillus radicis</name>
    <name type="common">ex Xue et al. 2023</name>
    <dbReference type="NCBI Taxonomy" id="2972489"/>
    <lineage>
        <taxon>Bacteria</taxon>
        <taxon>Bacillati</taxon>
        <taxon>Bacillota</taxon>
        <taxon>Bacilli</taxon>
        <taxon>Bacillales</taxon>
        <taxon>Paenibacillaceae</taxon>
        <taxon>Paenibacillus</taxon>
    </lineage>
</organism>
<reference evidence="1 2" key="1">
    <citation type="submission" date="2022-08" db="EMBL/GenBank/DDBJ databases">
        <title>Paenibacillus endoradicis sp. nov., Paenibacillus radicibacter sp. nov and Paenibacillus pararadicis sp. nov., three cold-adapted plant growth-promoting bacteria isolated from root of Larix gmelinii in Great Khingan.</title>
        <authorList>
            <person name="Xue H."/>
        </authorList>
    </citation>
    <scope>NUCLEOTIDE SEQUENCE [LARGE SCALE GENOMIC DNA]</scope>
    <source>
        <strain evidence="1 2">N5-1-1-5</strain>
    </source>
</reference>
<sequence>MKKTITFSFKWFDHEFESMIASKLSKKPNISFFMKTVLSFNKFIVSREVKIAYSRVEITMYY</sequence>